<dbReference type="AlphaFoldDB" id="A0A8C2N9P5"/>
<evidence type="ECO:0000313" key="3">
    <source>
        <dbReference type="Proteomes" id="UP000694386"/>
    </source>
</evidence>
<evidence type="ECO:0000256" key="1">
    <source>
        <dbReference type="SAM" id="MobiDB-lite"/>
    </source>
</evidence>
<name>A0A8C2N9P5_CRIGR</name>
<feature type="compositionally biased region" description="Polar residues" evidence="1">
    <location>
        <begin position="28"/>
        <end position="44"/>
    </location>
</feature>
<sequence>MGRYLRRKEPMKTCLTAIPGHPGKKMGHTSSTALDPTCSISTDTPARGSGTDFNQVEDFKRDLQSSESHLTWTGY</sequence>
<feature type="region of interest" description="Disordered" evidence="1">
    <location>
        <begin position="1"/>
        <end position="60"/>
    </location>
</feature>
<protein>
    <submittedName>
        <fullName evidence="2">Uncharacterized protein</fullName>
    </submittedName>
</protein>
<dbReference type="Ensembl" id="ENSCGRT00001031285.1">
    <property type="protein sequence ID" value="ENSCGRP00001027038.1"/>
    <property type="gene ID" value="ENSCGRG00001024170.1"/>
</dbReference>
<proteinExistence type="predicted"/>
<dbReference type="Proteomes" id="UP000694386">
    <property type="component" value="Unplaced"/>
</dbReference>
<evidence type="ECO:0000313" key="2">
    <source>
        <dbReference type="Ensembl" id="ENSCGRP00001027038.1"/>
    </source>
</evidence>
<accession>A0A8C2N9P5</accession>
<reference evidence="2" key="1">
    <citation type="submission" date="2025-08" db="UniProtKB">
        <authorList>
            <consortium name="Ensembl"/>
        </authorList>
    </citation>
    <scope>IDENTIFICATION</scope>
</reference>
<reference evidence="2" key="2">
    <citation type="submission" date="2025-09" db="UniProtKB">
        <authorList>
            <consortium name="Ensembl"/>
        </authorList>
    </citation>
    <scope>IDENTIFICATION</scope>
</reference>
<organism evidence="2 3">
    <name type="scientific">Cricetulus griseus</name>
    <name type="common">Chinese hamster</name>
    <name type="synonym">Cricetulus barabensis griseus</name>
    <dbReference type="NCBI Taxonomy" id="10029"/>
    <lineage>
        <taxon>Eukaryota</taxon>
        <taxon>Metazoa</taxon>
        <taxon>Chordata</taxon>
        <taxon>Craniata</taxon>
        <taxon>Vertebrata</taxon>
        <taxon>Euteleostomi</taxon>
        <taxon>Mammalia</taxon>
        <taxon>Eutheria</taxon>
        <taxon>Euarchontoglires</taxon>
        <taxon>Glires</taxon>
        <taxon>Rodentia</taxon>
        <taxon>Myomorpha</taxon>
        <taxon>Muroidea</taxon>
        <taxon>Cricetidae</taxon>
        <taxon>Cricetinae</taxon>
        <taxon>Cricetulus</taxon>
    </lineage>
</organism>